<reference evidence="2" key="1">
    <citation type="submission" date="2023-04" db="EMBL/GenBank/DDBJ databases">
        <authorList>
            <consortium name="ELIXIR-Norway"/>
        </authorList>
    </citation>
    <scope>NUCLEOTIDE SEQUENCE [LARGE SCALE GENOMIC DNA]</scope>
</reference>
<gene>
    <name evidence="2" type="ORF">MRATA1EN1_LOCUS26697</name>
</gene>
<name>A0ABN8ZUZ7_RANTA</name>
<protein>
    <submittedName>
        <fullName evidence="2">Uncharacterized protein</fullName>
    </submittedName>
</protein>
<evidence type="ECO:0000313" key="3">
    <source>
        <dbReference type="Proteomes" id="UP001176941"/>
    </source>
</evidence>
<feature type="compositionally biased region" description="Low complexity" evidence="1">
    <location>
        <begin position="33"/>
        <end position="46"/>
    </location>
</feature>
<sequence length="108" mass="11149">MKSVVPQGQKNKKEKRDGQAASDGAQLGHLFKAGEAPRAAAQEAGPLRSAVPSWVKSTSAAAAVSATSSHRTQVPARVACTPLPVPGAHLGCREVPGKQQQAPLSFDK</sequence>
<dbReference type="Proteomes" id="UP001176941">
    <property type="component" value="Chromosome 7"/>
</dbReference>
<proteinExistence type="predicted"/>
<evidence type="ECO:0000313" key="2">
    <source>
        <dbReference type="EMBL" id="CAI9177735.1"/>
    </source>
</evidence>
<organism evidence="2 3">
    <name type="scientific">Rangifer tarandus platyrhynchus</name>
    <name type="common">Svalbard reindeer</name>
    <dbReference type="NCBI Taxonomy" id="3082113"/>
    <lineage>
        <taxon>Eukaryota</taxon>
        <taxon>Metazoa</taxon>
        <taxon>Chordata</taxon>
        <taxon>Craniata</taxon>
        <taxon>Vertebrata</taxon>
        <taxon>Euteleostomi</taxon>
        <taxon>Mammalia</taxon>
        <taxon>Eutheria</taxon>
        <taxon>Laurasiatheria</taxon>
        <taxon>Artiodactyla</taxon>
        <taxon>Ruminantia</taxon>
        <taxon>Pecora</taxon>
        <taxon>Cervidae</taxon>
        <taxon>Odocoileinae</taxon>
        <taxon>Rangifer</taxon>
    </lineage>
</organism>
<feature type="region of interest" description="Disordered" evidence="1">
    <location>
        <begin position="1"/>
        <end position="54"/>
    </location>
</feature>
<evidence type="ECO:0000256" key="1">
    <source>
        <dbReference type="SAM" id="MobiDB-lite"/>
    </source>
</evidence>
<accession>A0ABN8ZUZ7</accession>
<keyword evidence="3" id="KW-1185">Reference proteome</keyword>
<dbReference type="EMBL" id="OX459943">
    <property type="protein sequence ID" value="CAI9177735.1"/>
    <property type="molecule type" value="Genomic_DNA"/>
</dbReference>